<comment type="catalytic activity">
    <reaction evidence="1 10">
        <text>Transfers a segment of a (1-&gt;4)-alpha-D-glucan to a new position in an acceptor, which may be glucose or a (1-&gt;4)-alpha-D-glucan.</text>
        <dbReference type="EC" id="2.4.1.25"/>
    </reaction>
</comment>
<dbReference type="NCBIfam" id="TIGR00217">
    <property type="entry name" value="malQ"/>
    <property type="match status" value="1"/>
</dbReference>
<evidence type="ECO:0000313" key="14">
    <source>
        <dbReference type="Proteomes" id="UP000680588"/>
    </source>
</evidence>
<dbReference type="EMBL" id="CP076456">
    <property type="protein sequence ID" value="QWQ36004.1"/>
    <property type="molecule type" value="Genomic_DNA"/>
</dbReference>
<dbReference type="Pfam" id="PF02446">
    <property type="entry name" value="Glyco_hydro_77"/>
    <property type="match status" value="1"/>
</dbReference>
<reference evidence="13" key="1">
    <citation type="submission" date="2021-06" db="EMBL/GenBank/DDBJ databases">
        <title>Novel species in genus Arthrobacter.</title>
        <authorList>
            <person name="Zhang G."/>
        </authorList>
    </citation>
    <scope>NUCLEOTIDE SEQUENCE</scope>
    <source>
        <strain evidence="13">Zg-ZUI122</strain>
    </source>
</reference>
<keyword evidence="6 10" id="KW-0808">Transferase</keyword>
<dbReference type="AlphaFoldDB" id="A0A975PFE4"/>
<proteinExistence type="inferred from homology"/>
<evidence type="ECO:0000256" key="9">
    <source>
        <dbReference type="ARBA" id="ARBA00031501"/>
    </source>
</evidence>
<dbReference type="SUPFAM" id="SSF51445">
    <property type="entry name" value="(Trans)glycosidases"/>
    <property type="match status" value="1"/>
</dbReference>
<dbReference type="KEGG" id="asun:KG104_16415"/>
<evidence type="ECO:0000256" key="11">
    <source>
        <dbReference type="SAM" id="MobiDB-lite"/>
    </source>
</evidence>
<dbReference type="GO" id="GO:0004134">
    <property type="term" value="F:4-alpha-glucanotransferase activity"/>
    <property type="evidence" value="ECO:0007669"/>
    <property type="project" value="UniProtKB-EC"/>
</dbReference>
<feature type="domain" description="MalQ N-terminal beta-sandwich" evidence="12">
    <location>
        <begin position="108"/>
        <end position="198"/>
    </location>
</feature>
<feature type="region of interest" description="Disordered" evidence="11">
    <location>
        <begin position="1"/>
        <end position="28"/>
    </location>
</feature>
<sequence>MVGGSPKNAAEGSWFHPAGRRDPGTPRLADMTEANITGEPAGETALLQELAEHHHVAITFNGWDGTRREVSDETLKKVLGALGVATATREDLSQSLASARLQGWHQTLPGAVVVREHRSRTVPVHLPAGVHADVRIVLEDGSRRELEWPAVPGEELDVDGTLTGRTLIPLPEDLPLGWHRLEVTAGQRQAGTVLVVTPERLTTTAGLDRHRAWGLMAQLYSVRSSRSWGIGDLGDLADLAALSGGRHGAGFLLTNPLHAAEPVPPVEPSPYLPTTRRFFNPLYIRVEDIPEYGYLPGADRARVEEAARTFGAANHSAEKLDRNATYAAKLAALELIFAVPRSIARQQQFERFCTLEGKGLQDFALWCALSEKVPADDPQSQQIASPDSEWVREHRSAFTERSRFHQWLQWICDQQLETAQSAARSAGMEIGIVHDLAVGVHPAGADAWILRPVLAPGVSVGAPPDMFNQQGQDWSQPPWHPRRLADAGYLPYRDMLRTILRHAGGIRVDHILGLFRLWWIPQGSGPGDGAYVHFDHEALIGILVLEAQRAGAVVIGEDLGVFEPWVQEYLAERGVLGTSILWFEHGDAGPRPPAEYRKGALTSVNTHDLPPTAGYLAGEHVDLRESLGLLNRPVEEERAADAAARESVLELVRSAGLLPAGASGTDNVQQSVEALHSFILQSPSVLIGVALADAVGERRTQNQPGTGDEYPNWRIPLCGPDGKAVLLDDLPSNERFNSLADLLRDAI</sequence>
<dbReference type="PANTHER" id="PTHR32438">
    <property type="entry name" value="4-ALPHA-GLUCANOTRANSFERASE DPE1, CHLOROPLASTIC/AMYLOPLASTIC"/>
    <property type="match status" value="1"/>
</dbReference>
<dbReference type="PANTHER" id="PTHR32438:SF5">
    <property type="entry name" value="4-ALPHA-GLUCANOTRANSFERASE DPE1, CHLOROPLASTIC_AMYLOPLASTIC"/>
    <property type="match status" value="1"/>
</dbReference>
<evidence type="ECO:0000256" key="10">
    <source>
        <dbReference type="RuleBase" id="RU361207"/>
    </source>
</evidence>
<accession>A0A975PFE4</accession>
<evidence type="ECO:0000256" key="3">
    <source>
        <dbReference type="ARBA" id="ARBA00012560"/>
    </source>
</evidence>
<keyword evidence="7 10" id="KW-0119">Carbohydrate metabolism</keyword>
<keyword evidence="5 10" id="KW-0328">Glycosyltransferase</keyword>
<dbReference type="Proteomes" id="UP000680588">
    <property type="component" value="Chromosome"/>
</dbReference>
<evidence type="ECO:0000256" key="8">
    <source>
        <dbReference type="ARBA" id="ARBA00031423"/>
    </source>
</evidence>
<evidence type="ECO:0000256" key="2">
    <source>
        <dbReference type="ARBA" id="ARBA00005684"/>
    </source>
</evidence>
<dbReference type="EC" id="2.4.1.25" evidence="3 10"/>
<evidence type="ECO:0000313" key="13">
    <source>
        <dbReference type="EMBL" id="QWQ36004.1"/>
    </source>
</evidence>
<comment type="similarity">
    <text evidence="2 10">Belongs to the disproportionating enzyme family.</text>
</comment>
<evidence type="ECO:0000256" key="7">
    <source>
        <dbReference type="ARBA" id="ARBA00023277"/>
    </source>
</evidence>
<evidence type="ECO:0000259" key="12">
    <source>
        <dbReference type="Pfam" id="PF21226"/>
    </source>
</evidence>
<evidence type="ECO:0000256" key="6">
    <source>
        <dbReference type="ARBA" id="ARBA00022679"/>
    </source>
</evidence>
<gene>
    <name evidence="13" type="primary">malQ</name>
    <name evidence="13" type="ORF">KG104_16415</name>
</gene>
<dbReference type="GO" id="GO:0005975">
    <property type="term" value="P:carbohydrate metabolic process"/>
    <property type="evidence" value="ECO:0007669"/>
    <property type="project" value="InterPro"/>
</dbReference>
<evidence type="ECO:0000256" key="1">
    <source>
        <dbReference type="ARBA" id="ARBA00000439"/>
    </source>
</evidence>
<dbReference type="InterPro" id="IPR017853">
    <property type="entry name" value="GH"/>
</dbReference>
<evidence type="ECO:0000256" key="4">
    <source>
        <dbReference type="ARBA" id="ARBA00020295"/>
    </source>
</evidence>
<dbReference type="InterPro" id="IPR048458">
    <property type="entry name" value="MalQ_N"/>
</dbReference>
<keyword evidence="14" id="KW-1185">Reference proteome</keyword>
<evidence type="ECO:0000256" key="5">
    <source>
        <dbReference type="ARBA" id="ARBA00022676"/>
    </source>
</evidence>
<organism evidence="13 14">
    <name type="scientific">Arthrobacter sunyaminii</name>
    <dbReference type="NCBI Taxonomy" id="2816859"/>
    <lineage>
        <taxon>Bacteria</taxon>
        <taxon>Bacillati</taxon>
        <taxon>Actinomycetota</taxon>
        <taxon>Actinomycetes</taxon>
        <taxon>Micrococcales</taxon>
        <taxon>Micrococcaceae</taxon>
        <taxon>Arthrobacter</taxon>
    </lineage>
</organism>
<dbReference type="Pfam" id="PF21226">
    <property type="entry name" value="MalQ_N"/>
    <property type="match status" value="1"/>
</dbReference>
<protein>
    <recommendedName>
        <fullName evidence="4 10">4-alpha-glucanotransferase</fullName>
        <ecNumber evidence="3 10">2.4.1.25</ecNumber>
    </recommendedName>
    <alternativeName>
        <fullName evidence="8 10">Amylomaltase</fullName>
    </alternativeName>
    <alternativeName>
        <fullName evidence="9 10">Disproportionating enzyme</fullName>
    </alternativeName>
</protein>
<dbReference type="InterPro" id="IPR003385">
    <property type="entry name" value="Glyco_hydro_77"/>
</dbReference>
<dbReference type="Gene3D" id="3.20.20.80">
    <property type="entry name" value="Glycosidases"/>
    <property type="match status" value="1"/>
</dbReference>
<name>A0A975PFE4_9MICC</name>